<proteinExistence type="predicted"/>
<gene>
    <name evidence="1" type="ORF">GCM10007414_16240</name>
</gene>
<sequence>MRFNQLKLLLEHFVSCRKAMQAMYRRLELNADSERVRMLLAYLQHQEKENAEHLEDFISQAKQEVLDTWTDIRLEQDLPAKIAKISQPANMSSDDVASLALETSEQSLALLRVAKDELSMLGARQFIGNLIEHQEKRQQQMVHATHRLDDI</sequence>
<comment type="caution">
    <text evidence="1">The sequence shown here is derived from an EMBL/GenBank/DDBJ whole genome shotgun (WGS) entry which is preliminary data.</text>
</comment>
<name>A0ABQ1I0W9_9ALTE</name>
<organism evidence="1 2">
    <name type="scientific">Agarivorans gilvus</name>
    <dbReference type="NCBI Taxonomy" id="680279"/>
    <lineage>
        <taxon>Bacteria</taxon>
        <taxon>Pseudomonadati</taxon>
        <taxon>Pseudomonadota</taxon>
        <taxon>Gammaproteobacteria</taxon>
        <taxon>Alteromonadales</taxon>
        <taxon>Alteromonadaceae</taxon>
        <taxon>Agarivorans</taxon>
    </lineage>
</organism>
<dbReference type="RefSeq" id="WP_055733589.1">
    <property type="nucleotide sequence ID" value="NZ_BMDY01000008.1"/>
</dbReference>
<dbReference type="EMBL" id="BMDY01000008">
    <property type="protein sequence ID" value="GGB03650.1"/>
    <property type="molecule type" value="Genomic_DNA"/>
</dbReference>
<reference evidence="2" key="1">
    <citation type="journal article" date="2019" name="Int. J. Syst. Evol. Microbiol.">
        <title>The Global Catalogue of Microorganisms (GCM) 10K type strain sequencing project: providing services to taxonomists for standard genome sequencing and annotation.</title>
        <authorList>
            <consortium name="The Broad Institute Genomics Platform"/>
            <consortium name="The Broad Institute Genome Sequencing Center for Infectious Disease"/>
            <person name="Wu L."/>
            <person name="Ma J."/>
        </authorList>
    </citation>
    <scope>NUCLEOTIDE SEQUENCE [LARGE SCALE GENOMIC DNA]</scope>
    <source>
        <strain evidence="2">CGMCC 1.10131</strain>
    </source>
</reference>
<protein>
    <submittedName>
        <fullName evidence="1">Uncharacterized protein</fullName>
    </submittedName>
</protein>
<evidence type="ECO:0000313" key="1">
    <source>
        <dbReference type="EMBL" id="GGB03650.1"/>
    </source>
</evidence>
<evidence type="ECO:0000313" key="2">
    <source>
        <dbReference type="Proteomes" id="UP000651977"/>
    </source>
</evidence>
<dbReference type="Proteomes" id="UP000651977">
    <property type="component" value="Unassembled WGS sequence"/>
</dbReference>
<accession>A0ABQ1I0W9</accession>
<keyword evidence="2" id="KW-1185">Reference proteome</keyword>